<dbReference type="Gene3D" id="2.120.10.30">
    <property type="entry name" value="TolB, C-terminal domain"/>
    <property type="match status" value="2"/>
</dbReference>
<sequence length="430" mass="46412">MFNIYPEQKYPGSKFYKDMFQKILSVIAFSFFNLIFSQQYSWNTQGITVAGGNGAGGANNQLNFPYSVFIDSSSNLYITDTQNHRIVKWDSALNQGVTVAGGNGSGGNSNQLNTPTCVWVDDNKNIYVLDSFNARIQKWEPNAVTGITVAGGNGEGAALNQLNKPGGFYLRGNTFYIVDAGNSRIVKWAIGDSSGTLAAAGTYGANADQLANPSVNGTIYVDNNENLYVTDYINNRVQKFSSGSTNAVTVAGGNGSGTANNQMKAPNGIFMMNDGTMIIAEYTGRRILSWKEGQTSGNVIAGGNGNGSGADQFKSPRGVFVAPSGDLYVTDMGNHRIQKFIFNGTLSTQDEIKHTVSSSIYPNPADEVIHITAKYQIESIKIFDGSGRDVTGNNSVKNNSVLTVQSLEPGVYFLHLFGKKEHETLKFIKK</sequence>
<comment type="caution">
    <text evidence="5">The sequence shown here is derived from an EMBL/GenBank/DDBJ whole genome shotgun (WGS) entry which is preliminary data.</text>
</comment>
<evidence type="ECO:0000256" key="1">
    <source>
        <dbReference type="ARBA" id="ARBA00022729"/>
    </source>
</evidence>
<keyword evidence="6" id="KW-1185">Reference proteome</keyword>
<protein>
    <recommendedName>
        <fullName evidence="4">Secretion system C-terminal sorting domain-containing protein</fullName>
    </recommendedName>
</protein>
<evidence type="ECO:0000259" key="4">
    <source>
        <dbReference type="Pfam" id="PF18962"/>
    </source>
</evidence>
<dbReference type="PANTHER" id="PTHR24104">
    <property type="entry name" value="E3 UBIQUITIN-PROTEIN LIGASE NHLRC1-RELATED"/>
    <property type="match status" value="1"/>
</dbReference>
<dbReference type="CDD" id="cd05819">
    <property type="entry name" value="NHL"/>
    <property type="match status" value="1"/>
</dbReference>
<organism evidence="5 6">
    <name type="scientific">Candidatus Chryseobacterium massiliense</name>
    <dbReference type="NCBI Taxonomy" id="204089"/>
    <lineage>
        <taxon>Bacteria</taxon>
        <taxon>Pseudomonadati</taxon>
        <taxon>Bacteroidota</taxon>
        <taxon>Flavobacteriia</taxon>
        <taxon>Flavobacteriales</taxon>
        <taxon>Weeksellaceae</taxon>
        <taxon>Chryseobacterium group</taxon>
        <taxon>Chryseobacterium</taxon>
    </lineage>
</organism>
<feature type="domain" description="Secretion system C-terminal sorting" evidence="4">
    <location>
        <begin position="360"/>
        <end position="428"/>
    </location>
</feature>
<dbReference type="AlphaFoldDB" id="A0A3D9BDW0"/>
<dbReference type="Pfam" id="PF01436">
    <property type="entry name" value="NHL"/>
    <property type="match status" value="1"/>
</dbReference>
<dbReference type="InterPro" id="IPR050952">
    <property type="entry name" value="TRIM-NHL_E3_ligases"/>
</dbReference>
<dbReference type="NCBIfam" id="TIGR04183">
    <property type="entry name" value="Por_Secre_tail"/>
    <property type="match status" value="1"/>
</dbReference>
<dbReference type="SUPFAM" id="SSF63829">
    <property type="entry name" value="Calcium-dependent phosphotriesterase"/>
    <property type="match status" value="1"/>
</dbReference>
<dbReference type="EMBL" id="QNVU01000007">
    <property type="protein sequence ID" value="REC51764.1"/>
    <property type="molecule type" value="Genomic_DNA"/>
</dbReference>
<proteinExistence type="predicted"/>
<dbReference type="InterPro" id="IPR001258">
    <property type="entry name" value="NHL_repeat"/>
</dbReference>
<dbReference type="InterPro" id="IPR026444">
    <property type="entry name" value="Secre_tail"/>
</dbReference>
<dbReference type="Gene3D" id="2.40.10.500">
    <property type="match status" value="1"/>
</dbReference>
<dbReference type="Pfam" id="PF18962">
    <property type="entry name" value="Por_Secre_tail"/>
    <property type="match status" value="1"/>
</dbReference>
<feature type="repeat" description="NHL" evidence="3">
    <location>
        <begin position="307"/>
        <end position="343"/>
    </location>
</feature>
<evidence type="ECO:0000313" key="6">
    <source>
        <dbReference type="Proteomes" id="UP000256924"/>
    </source>
</evidence>
<dbReference type="PANTHER" id="PTHR24104:SF25">
    <property type="entry name" value="PROTEIN LIN-41"/>
    <property type="match status" value="1"/>
</dbReference>
<evidence type="ECO:0000313" key="5">
    <source>
        <dbReference type="EMBL" id="REC51764.1"/>
    </source>
</evidence>
<keyword evidence="1" id="KW-0732">Signal</keyword>
<evidence type="ECO:0000256" key="3">
    <source>
        <dbReference type="PROSITE-ProRule" id="PRU00504"/>
    </source>
</evidence>
<dbReference type="InterPro" id="IPR011042">
    <property type="entry name" value="6-blade_b-propeller_TolB-like"/>
</dbReference>
<reference evidence="5 6" key="1">
    <citation type="journal article" date="2004" name="Emerg. Infect. Dis.">
        <title>Amoebae-resisting bacteria isolated from human nasal swabs by amoebal coculture.</title>
        <authorList>
            <person name="Greub G."/>
            <person name="La Scola B."/>
            <person name="Raoult D."/>
        </authorList>
    </citation>
    <scope>NUCLEOTIDE SEQUENCE [LARGE SCALE GENOMIC DNA]</scope>
    <source>
        <strain evidence="5 6">CCUG 51329</strain>
    </source>
</reference>
<dbReference type="PROSITE" id="PS51125">
    <property type="entry name" value="NHL"/>
    <property type="match status" value="1"/>
</dbReference>
<name>A0A3D9BDW0_9FLAO</name>
<gene>
    <name evidence="5" type="ORF">DRF68_05640</name>
</gene>
<accession>A0A3D9BDW0</accession>
<keyword evidence="2" id="KW-0677">Repeat</keyword>
<dbReference type="Proteomes" id="UP000256924">
    <property type="component" value="Unassembled WGS sequence"/>
</dbReference>
<evidence type="ECO:0000256" key="2">
    <source>
        <dbReference type="ARBA" id="ARBA00022737"/>
    </source>
</evidence>
<dbReference type="GO" id="GO:0008270">
    <property type="term" value="F:zinc ion binding"/>
    <property type="evidence" value="ECO:0007669"/>
    <property type="project" value="UniProtKB-KW"/>
</dbReference>